<sequence length="80" mass="8806">MSRRSIRFLLLELVRLLSSNPPVAFSPLPSPTFLSLTSLACVPSLTPTYTQRSTRPAIETYDTVSNAIRARLAVLACVAW</sequence>
<keyword evidence="1" id="KW-0732">Signal</keyword>
<organism evidence="2 3">
    <name type="scientific">Crucibulum laeve</name>
    <dbReference type="NCBI Taxonomy" id="68775"/>
    <lineage>
        <taxon>Eukaryota</taxon>
        <taxon>Fungi</taxon>
        <taxon>Dikarya</taxon>
        <taxon>Basidiomycota</taxon>
        <taxon>Agaricomycotina</taxon>
        <taxon>Agaricomycetes</taxon>
        <taxon>Agaricomycetidae</taxon>
        <taxon>Agaricales</taxon>
        <taxon>Agaricineae</taxon>
        <taxon>Nidulariaceae</taxon>
        <taxon>Crucibulum</taxon>
    </lineage>
</organism>
<keyword evidence="3" id="KW-1185">Reference proteome</keyword>
<feature type="signal peptide" evidence="1">
    <location>
        <begin position="1"/>
        <end position="19"/>
    </location>
</feature>
<accession>A0A5C3LGM1</accession>
<dbReference type="Proteomes" id="UP000308652">
    <property type="component" value="Unassembled WGS sequence"/>
</dbReference>
<evidence type="ECO:0000313" key="3">
    <source>
        <dbReference type="Proteomes" id="UP000308652"/>
    </source>
</evidence>
<proteinExistence type="predicted"/>
<gene>
    <name evidence="2" type="ORF">BDQ12DRAFT_693440</name>
</gene>
<evidence type="ECO:0000313" key="2">
    <source>
        <dbReference type="EMBL" id="TFK31832.1"/>
    </source>
</evidence>
<dbReference type="AlphaFoldDB" id="A0A5C3LGM1"/>
<dbReference type="EMBL" id="ML213702">
    <property type="protein sequence ID" value="TFK31832.1"/>
    <property type="molecule type" value="Genomic_DNA"/>
</dbReference>
<reference evidence="2 3" key="1">
    <citation type="journal article" date="2019" name="Nat. Ecol. Evol.">
        <title>Megaphylogeny resolves global patterns of mushroom evolution.</title>
        <authorList>
            <person name="Varga T."/>
            <person name="Krizsan K."/>
            <person name="Foldi C."/>
            <person name="Dima B."/>
            <person name="Sanchez-Garcia M."/>
            <person name="Sanchez-Ramirez S."/>
            <person name="Szollosi G.J."/>
            <person name="Szarkandi J.G."/>
            <person name="Papp V."/>
            <person name="Albert L."/>
            <person name="Andreopoulos W."/>
            <person name="Angelini C."/>
            <person name="Antonin V."/>
            <person name="Barry K.W."/>
            <person name="Bougher N.L."/>
            <person name="Buchanan P."/>
            <person name="Buyck B."/>
            <person name="Bense V."/>
            <person name="Catcheside P."/>
            <person name="Chovatia M."/>
            <person name="Cooper J."/>
            <person name="Damon W."/>
            <person name="Desjardin D."/>
            <person name="Finy P."/>
            <person name="Geml J."/>
            <person name="Haridas S."/>
            <person name="Hughes K."/>
            <person name="Justo A."/>
            <person name="Karasinski D."/>
            <person name="Kautmanova I."/>
            <person name="Kiss B."/>
            <person name="Kocsube S."/>
            <person name="Kotiranta H."/>
            <person name="LaButti K.M."/>
            <person name="Lechner B.E."/>
            <person name="Liimatainen K."/>
            <person name="Lipzen A."/>
            <person name="Lukacs Z."/>
            <person name="Mihaltcheva S."/>
            <person name="Morgado L.N."/>
            <person name="Niskanen T."/>
            <person name="Noordeloos M.E."/>
            <person name="Ohm R.A."/>
            <person name="Ortiz-Santana B."/>
            <person name="Ovrebo C."/>
            <person name="Racz N."/>
            <person name="Riley R."/>
            <person name="Savchenko A."/>
            <person name="Shiryaev A."/>
            <person name="Soop K."/>
            <person name="Spirin V."/>
            <person name="Szebenyi C."/>
            <person name="Tomsovsky M."/>
            <person name="Tulloss R.E."/>
            <person name="Uehling J."/>
            <person name="Grigoriev I.V."/>
            <person name="Vagvolgyi C."/>
            <person name="Papp T."/>
            <person name="Martin F.M."/>
            <person name="Miettinen O."/>
            <person name="Hibbett D.S."/>
            <person name="Nagy L.G."/>
        </authorList>
    </citation>
    <scope>NUCLEOTIDE SEQUENCE [LARGE SCALE GENOMIC DNA]</scope>
    <source>
        <strain evidence="2 3">CBS 166.37</strain>
    </source>
</reference>
<feature type="chain" id="PRO_5023003506" description="Secreted protein" evidence="1">
    <location>
        <begin position="20"/>
        <end position="80"/>
    </location>
</feature>
<evidence type="ECO:0000256" key="1">
    <source>
        <dbReference type="SAM" id="SignalP"/>
    </source>
</evidence>
<protein>
    <recommendedName>
        <fullName evidence="4">Secreted protein</fullName>
    </recommendedName>
</protein>
<name>A0A5C3LGM1_9AGAR</name>
<evidence type="ECO:0008006" key="4">
    <source>
        <dbReference type="Google" id="ProtNLM"/>
    </source>
</evidence>